<organism evidence="1 2">
    <name type="scientific">Rhabditophanes sp. KR3021</name>
    <dbReference type="NCBI Taxonomy" id="114890"/>
    <lineage>
        <taxon>Eukaryota</taxon>
        <taxon>Metazoa</taxon>
        <taxon>Ecdysozoa</taxon>
        <taxon>Nematoda</taxon>
        <taxon>Chromadorea</taxon>
        <taxon>Rhabditida</taxon>
        <taxon>Tylenchina</taxon>
        <taxon>Panagrolaimomorpha</taxon>
        <taxon>Strongyloidoidea</taxon>
        <taxon>Alloionematidae</taxon>
        <taxon>Rhabditophanes</taxon>
    </lineage>
</organism>
<name>A0AC35U0D5_9BILA</name>
<dbReference type="Proteomes" id="UP000095286">
    <property type="component" value="Unplaced"/>
</dbReference>
<evidence type="ECO:0000313" key="2">
    <source>
        <dbReference type="WBParaSite" id="RSKR_0000629500.1"/>
    </source>
</evidence>
<protein>
    <submittedName>
        <fullName evidence="2">PH domain-containing protein</fullName>
    </submittedName>
</protein>
<proteinExistence type="predicted"/>
<evidence type="ECO:0000313" key="1">
    <source>
        <dbReference type="Proteomes" id="UP000095286"/>
    </source>
</evidence>
<dbReference type="WBParaSite" id="RSKR_0000629500.1">
    <property type="protein sequence ID" value="RSKR_0000629500.1"/>
    <property type="gene ID" value="RSKR_0000629500"/>
</dbReference>
<sequence length="331" mass="37768">MVIKIEPTYIKLRNPFKETKFQHHICAVGTSQELLIYVDKGSGLLLDLQELKGTSYLRNKHLDFNGKILDYIFVLSFSTGKIQIAMEKKDFDEWKRVVLQLYTDEKLTSLVQNEYHEKSQMDIEAFSEIELERTSSCSAKKTNTSQTPFNLRGHYPSFKRHSDYDGDMVAEVTRSANSGKDAANKCRLPLAGFSPSYIESKIEVFERESVEAIEKVEDVNSSRTTVSLKTALSVDEIFAANDDDLTQSFACLIVKQERKKSMLTHTTSFDHLTSSSKKYRSSDTKYPKKRFHKHQQLPDHPVIPKGIVAKRRSIFGHTKMSSITGVVETSF</sequence>
<accession>A0AC35U0D5</accession>
<reference evidence="2" key="1">
    <citation type="submission" date="2016-11" db="UniProtKB">
        <authorList>
            <consortium name="WormBaseParasite"/>
        </authorList>
    </citation>
    <scope>IDENTIFICATION</scope>
    <source>
        <strain evidence="2">KR3021</strain>
    </source>
</reference>